<dbReference type="AlphaFoldDB" id="A0A562KL56"/>
<gene>
    <name evidence="2" type="ORF">IQ35_01084</name>
</gene>
<comment type="caution">
    <text evidence="2">The sequence shown here is derived from an EMBL/GenBank/DDBJ whole genome shotgun (WGS) entry which is preliminary data.</text>
</comment>
<organism evidence="2 3">
    <name type="scientific">Sphingobium wenxiniae (strain DSM 21828 / CGMCC 1.7748 / JZ-1)</name>
    <dbReference type="NCBI Taxonomy" id="595605"/>
    <lineage>
        <taxon>Bacteria</taxon>
        <taxon>Pseudomonadati</taxon>
        <taxon>Pseudomonadota</taxon>
        <taxon>Alphaproteobacteria</taxon>
        <taxon>Sphingomonadales</taxon>
        <taxon>Sphingomonadaceae</taxon>
        <taxon>Sphingobium</taxon>
    </lineage>
</organism>
<name>A0A562KL56_SPHWJ</name>
<dbReference type="Proteomes" id="UP000316624">
    <property type="component" value="Unassembled WGS sequence"/>
</dbReference>
<protein>
    <recommendedName>
        <fullName evidence="1">DUF7936 domain-containing protein</fullName>
    </recommendedName>
</protein>
<proteinExistence type="predicted"/>
<evidence type="ECO:0000313" key="2">
    <source>
        <dbReference type="EMBL" id="TWH95995.1"/>
    </source>
</evidence>
<dbReference type="Pfam" id="PF25590">
    <property type="entry name" value="DUF7936"/>
    <property type="match status" value="1"/>
</dbReference>
<evidence type="ECO:0000259" key="1">
    <source>
        <dbReference type="Pfam" id="PF25590"/>
    </source>
</evidence>
<dbReference type="EMBL" id="VLKK01000003">
    <property type="protein sequence ID" value="TWH95995.1"/>
    <property type="molecule type" value="Genomic_DNA"/>
</dbReference>
<dbReference type="RefSeq" id="WP_145072204.1">
    <property type="nucleotide sequence ID" value="NZ_JACIIY010000005.1"/>
</dbReference>
<keyword evidence="3" id="KW-1185">Reference proteome</keyword>
<sequence>MIYSWNFPALHVARHADGLSNVVTDVDWMLSASDDEGHSAAITGRVGIADPDAGSFTDFDSLTTEQVQGWVEDQLGSEAGKLKAMLDARIAEMIDPPVAILTPPWAAQQTDNEPAV</sequence>
<dbReference type="InterPro" id="IPR057696">
    <property type="entry name" value="DUF7936"/>
</dbReference>
<reference evidence="2 3" key="1">
    <citation type="journal article" date="2015" name="Stand. Genomic Sci.">
        <title>Genomic Encyclopedia of Bacterial and Archaeal Type Strains, Phase III: the genomes of soil and plant-associated and newly described type strains.</title>
        <authorList>
            <person name="Whitman W.B."/>
            <person name="Woyke T."/>
            <person name="Klenk H.P."/>
            <person name="Zhou Y."/>
            <person name="Lilburn T.G."/>
            <person name="Beck B.J."/>
            <person name="De Vos P."/>
            <person name="Vandamme P."/>
            <person name="Eisen J.A."/>
            <person name="Garrity G."/>
            <person name="Hugenholtz P."/>
            <person name="Kyrpides N.C."/>
        </authorList>
    </citation>
    <scope>NUCLEOTIDE SEQUENCE [LARGE SCALE GENOMIC DNA]</scope>
    <source>
        <strain evidence="2 3">CGMCC 1.7748</strain>
    </source>
</reference>
<feature type="domain" description="DUF7936" evidence="1">
    <location>
        <begin position="3"/>
        <end position="105"/>
    </location>
</feature>
<accession>A0A562KL56</accession>
<evidence type="ECO:0000313" key="3">
    <source>
        <dbReference type="Proteomes" id="UP000316624"/>
    </source>
</evidence>